<keyword evidence="2" id="KW-0238">DNA-binding</keyword>
<dbReference type="RefSeq" id="WP_083058960.1">
    <property type="nucleotide sequence ID" value="NZ_JACKVM010000008.1"/>
</dbReference>
<evidence type="ECO:0000256" key="1">
    <source>
        <dbReference type="ARBA" id="ARBA00023015"/>
    </source>
</evidence>
<dbReference type="OrthoDB" id="9792527at2"/>
<dbReference type="Pfam" id="PF01638">
    <property type="entry name" value="HxlR"/>
    <property type="match status" value="1"/>
</dbReference>
<name>A0A1W9YWT4_MYCBA</name>
<organism evidence="5 6">
    <name type="scientific">Mycolicibacterium bacteremicum</name>
    <name type="common">Mycobacterium bacteremicum</name>
    <dbReference type="NCBI Taxonomy" id="564198"/>
    <lineage>
        <taxon>Bacteria</taxon>
        <taxon>Bacillati</taxon>
        <taxon>Actinomycetota</taxon>
        <taxon>Actinomycetes</taxon>
        <taxon>Mycobacteriales</taxon>
        <taxon>Mycobacteriaceae</taxon>
        <taxon>Mycolicibacterium</taxon>
    </lineage>
</organism>
<dbReference type="PANTHER" id="PTHR33204">
    <property type="entry name" value="TRANSCRIPTIONAL REGULATOR, MARR FAMILY"/>
    <property type="match status" value="1"/>
</dbReference>
<dbReference type="Gene3D" id="1.10.10.10">
    <property type="entry name" value="Winged helix-like DNA-binding domain superfamily/Winged helix DNA-binding domain"/>
    <property type="match status" value="1"/>
</dbReference>
<dbReference type="InterPro" id="IPR036388">
    <property type="entry name" value="WH-like_DNA-bd_sf"/>
</dbReference>
<gene>
    <name evidence="5" type="ORF">BST17_13965</name>
</gene>
<dbReference type="InterPro" id="IPR036390">
    <property type="entry name" value="WH_DNA-bd_sf"/>
</dbReference>
<dbReference type="STRING" id="564198.BST17_13965"/>
<dbReference type="PROSITE" id="PS51118">
    <property type="entry name" value="HTH_HXLR"/>
    <property type="match status" value="1"/>
</dbReference>
<comment type="caution">
    <text evidence="5">The sequence shown here is derived from an EMBL/GenBank/DDBJ whole genome shotgun (WGS) entry which is preliminary data.</text>
</comment>
<sequence length="214" mass="23035">MAVQKTYSQNCPVALGMDVLGERWTMLILRELFGGPRRYSDLRAELPGIATNLLADRLRALEQVGLVRRTDLPPPVARTVYELSDTGWRKVAPVLKAVAAFGMDRIGDGGLAQKPLTGFLAGVLAGFDPFSAADVVASYRIEIDGRTFDFAVDRGELAAPHGTATVTVQATASDLTAIRTATNAASRRAALRRMTFAGDAAAVAEMRRIFHFVA</sequence>
<keyword evidence="1" id="KW-0805">Transcription regulation</keyword>
<accession>A0A1W9YWT4</accession>
<evidence type="ECO:0000313" key="5">
    <source>
        <dbReference type="EMBL" id="ORA04392.1"/>
    </source>
</evidence>
<dbReference type="EMBL" id="MVHJ01000010">
    <property type="protein sequence ID" value="ORA04392.1"/>
    <property type="molecule type" value="Genomic_DNA"/>
</dbReference>
<reference evidence="5 6" key="1">
    <citation type="submission" date="2017-02" db="EMBL/GenBank/DDBJ databases">
        <title>The new phylogeny of genus Mycobacterium.</title>
        <authorList>
            <person name="Tortoli E."/>
            <person name="Trovato A."/>
            <person name="Cirillo D.M."/>
        </authorList>
    </citation>
    <scope>NUCLEOTIDE SEQUENCE [LARGE SCALE GENOMIC DNA]</scope>
    <source>
        <strain evidence="5 6">DSM 45578</strain>
    </source>
</reference>
<feature type="domain" description="HTH hxlR-type" evidence="4">
    <location>
        <begin position="11"/>
        <end position="110"/>
    </location>
</feature>
<evidence type="ECO:0000256" key="2">
    <source>
        <dbReference type="ARBA" id="ARBA00023125"/>
    </source>
</evidence>
<protein>
    <submittedName>
        <fullName evidence="5">Transcriptional regulator</fullName>
    </submittedName>
</protein>
<dbReference type="Proteomes" id="UP000192366">
    <property type="component" value="Unassembled WGS sequence"/>
</dbReference>
<dbReference type="SUPFAM" id="SSF46785">
    <property type="entry name" value="Winged helix' DNA-binding domain"/>
    <property type="match status" value="1"/>
</dbReference>
<keyword evidence="6" id="KW-1185">Reference proteome</keyword>
<evidence type="ECO:0000313" key="6">
    <source>
        <dbReference type="Proteomes" id="UP000192366"/>
    </source>
</evidence>
<dbReference type="InterPro" id="IPR002577">
    <property type="entry name" value="HTH_HxlR"/>
</dbReference>
<evidence type="ECO:0000256" key="3">
    <source>
        <dbReference type="ARBA" id="ARBA00023163"/>
    </source>
</evidence>
<proteinExistence type="predicted"/>
<keyword evidence="3" id="KW-0804">Transcription</keyword>
<dbReference type="GO" id="GO:0003677">
    <property type="term" value="F:DNA binding"/>
    <property type="evidence" value="ECO:0007669"/>
    <property type="project" value="UniProtKB-KW"/>
</dbReference>
<dbReference type="AlphaFoldDB" id="A0A1W9YWT4"/>
<evidence type="ECO:0000259" key="4">
    <source>
        <dbReference type="PROSITE" id="PS51118"/>
    </source>
</evidence>
<dbReference type="PANTHER" id="PTHR33204:SF18">
    <property type="entry name" value="TRANSCRIPTIONAL REGULATORY PROTEIN"/>
    <property type="match status" value="1"/>
</dbReference>